<dbReference type="EMBL" id="GBXM01016395">
    <property type="protein sequence ID" value="JAH92182.1"/>
    <property type="molecule type" value="Transcribed_RNA"/>
</dbReference>
<sequence>MIKQMFFFPSNLSNLSAFLSHMQKNPHVIGRKKKKPRQISSEPFSFLATGKLPKEVCAVWFSVFDTKYEKKVKKKSAHICEVI</sequence>
<organism evidence="1">
    <name type="scientific">Anguilla anguilla</name>
    <name type="common">European freshwater eel</name>
    <name type="synonym">Muraena anguilla</name>
    <dbReference type="NCBI Taxonomy" id="7936"/>
    <lineage>
        <taxon>Eukaryota</taxon>
        <taxon>Metazoa</taxon>
        <taxon>Chordata</taxon>
        <taxon>Craniata</taxon>
        <taxon>Vertebrata</taxon>
        <taxon>Euteleostomi</taxon>
        <taxon>Actinopterygii</taxon>
        <taxon>Neopterygii</taxon>
        <taxon>Teleostei</taxon>
        <taxon>Anguilliformes</taxon>
        <taxon>Anguillidae</taxon>
        <taxon>Anguilla</taxon>
    </lineage>
</organism>
<reference evidence="1" key="1">
    <citation type="submission" date="2014-11" db="EMBL/GenBank/DDBJ databases">
        <authorList>
            <person name="Amaro Gonzalez C."/>
        </authorList>
    </citation>
    <scope>NUCLEOTIDE SEQUENCE</scope>
</reference>
<protein>
    <submittedName>
        <fullName evidence="1">Uncharacterized protein</fullName>
    </submittedName>
</protein>
<name>A0A0E9WP78_ANGAN</name>
<evidence type="ECO:0000313" key="1">
    <source>
        <dbReference type="EMBL" id="JAH92182.1"/>
    </source>
</evidence>
<reference evidence="1" key="2">
    <citation type="journal article" date="2015" name="Fish Shellfish Immunol.">
        <title>Early steps in the European eel (Anguilla anguilla)-Vibrio vulnificus interaction in the gills: Role of the RtxA13 toxin.</title>
        <authorList>
            <person name="Callol A."/>
            <person name="Pajuelo D."/>
            <person name="Ebbesson L."/>
            <person name="Teles M."/>
            <person name="MacKenzie S."/>
            <person name="Amaro C."/>
        </authorList>
    </citation>
    <scope>NUCLEOTIDE SEQUENCE</scope>
</reference>
<dbReference type="AlphaFoldDB" id="A0A0E9WP78"/>
<proteinExistence type="predicted"/>
<accession>A0A0E9WP78</accession>